<dbReference type="PANTHER" id="PTHR45184">
    <property type="entry name" value="DNAJ PROTEIN ERDJ3A"/>
    <property type="match status" value="1"/>
</dbReference>
<dbReference type="EMBL" id="CAUJNA010002724">
    <property type="protein sequence ID" value="CAJ1394034.1"/>
    <property type="molecule type" value="Genomic_DNA"/>
</dbReference>
<dbReference type="InterPro" id="IPR052842">
    <property type="entry name" value="ER_Co-chaperone"/>
</dbReference>
<feature type="compositionally biased region" description="Low complexity" evidence="1">
    <location>
        <begin position="395"/>
        <end position="410"/>
    </location>
</feature>
<evidence type="ECO:0000313" key="3">
    <source>
        <dbReference type="EMBL" id="CAJ1394034.1"/>
    </source>
</evidence>
<proteinExistence type="predicted"/>
<comment type="caution">
    <text evidence="3">The sequence shown here is derived from an EMBL/GenBank/DDBJ whole genome shotgun (WGS) entry which is preliminary data.</text>
</comment>
<dbReference type="Proteomes" id="UP001178507">
    <property type="component" value="Unassembled WGS sequence"/>
</dbReference>
<sequence length="654" mass="72222">MFLGLCGLLVYGVQAEYARSLGQDLAQFLAPKACQGPTLILFSSASSASRNAFEESAEETAGLACMGTLDCDQWPRICAEQNVRQRPLVMLYPTGNRAARVFQGQHSREGFTSAVASMIAFNDRTVQVTKKNLNEFLGGRLHPIKVILFSRRKGTPAIFKALSSDVDLWPHMDFGFVPEEVDNTRNPLLEIYGIGLVPQVLVQYGLDMSSVQLYPSNDITYRALKDWLLACRSEMWLGSPTWPEEEEEEVVEEVAGSKYQLLAPGTAGCPKGLEIESVSECQLALAELGMEAEPSWVSNFPELPSKCSVREQASAEHKERMHFNSFVGGAGRKDLSPVCKRAPSSEAESEPVVRELDISGIPGVQQFIESLGASGEGIEGLAELMSKLAEPQPEPQASATSPPTPATATEYVKLPKGEGGCPKGAEILTFEECRAAIVALGLKPDPSWTSNYEGVPRYCSMRERPGEGARERMHFNTANKGAGREDLAPICRRGARVSNAAAKAKAKAETQAVQELSGRSQQRFLEKEKPWYLVYMRQGTLTAADEDMLLDIKDRFQQRLDQRGVALEWLWMDLALERQMRTLLDPPALPSAMILRGGSQPKVAMVIHREEDDEFVPATEDDIVLLMNTLLGDELRFQRLSAKKLEMSWSVRRS</sequence>
<feature type="region of interest" description="Disordered" evidence="1">
    <location>
        <begin position="389"/>
        <end position="413"/>
    </location>
</feature>
<reference evidence="3" key="1">
    <citation type="submission" date="2023-08" db="EMBL/GenBank/DDBJ databases">
        <authorList>
            <person name="Chen Y."/>
            <person name="Shah S."/>
            <person name="Dougan E. K."/>
            <person name="Thang M."/>
            <person name="Chan C."/>
        </authorList>
    </citation>
    <scope>NUCLEOTIDE SEQUENCE</scope>
</reference>
<protein>
    <submittedName>
        <fullName evidence="3">Uncharacterized protein</fullName>
    </submittedName>
</protein>
<dbReference type="AlphaFoldDB" id="A0AA36IV09"/>
<dbReference type="Gene3D" id="3.40.30.10">
    <property type="entry name" value="Glutaredoxin"/>
    <property type="match status" value="1"/>
</dbReference>
<dbReference type="PANTHER" id="PTHR45184:SF1">
    <property type="entry name" value="DNAJ PROTEIN ERDJ3A"/>
    <property type="match status" value="1"/>
</dbReference>
<evidence type="ECO:0000313" key="4">
    <source>
        <dbReference type="Proteomes" id="UP001178507"/>
    </source>
</evidence>
<accession>A0AA36IV09</accession>
<dbReference type="InterPro" id="IPR036249">
    <property type="entry name" value="Thioredoxin-like_sf"/>
</dbReference>
<keyword evidence="2" id="KW-0732">Signal</keyword>
<organism evidence="3 4">
    <name type="scientific">Effrenium voratum</name>
    <dbReference type="NCBI Taxonomy" id="2562239"/>
    <lineage>
        <taxon>Eukaryota</taxon>
        <taxon>Sar</taxon>
        <taxon>Alveolata</taxon>
        <taxon>Dinophyceae</taxon>
        <taxon>Suessiales</taxon>
        <taxon>Symbiodiniaceae</taxon>
        <taxon>Effrenium</taxon>
    </lineage>
</organism>
<feature type="chain" id="PRO_5041441399" evidence="2">
    <location>
        <begin position="16"/>
        <end position="654"/>
    </location>
</feature>
<gene>
    <name evidence="3" type="ORF">EVOR1521_LOCUS18778</name>
</gene>
<evidence type="ECO:0000256" key="1">
    <source>
        <dbReference type="SAM" id="MobiDB-lite"/>
    </source>
</evidence>
<dbReference type="SUPFAM" id="SSF52833">
    <property type="entry name" value="Thioredoxin-like"/>
    <property type="match status" value="1"/>
</dbReference>
<evidence type="ECO:0000256" key="2">
    <source>
        <dbReference type="SAM" id="SignalP"/>
    </source>
</evidence>
<feature type="signal peptide" evidence="2">
    <location>
        <begin position="1"/>
        <end position="15"/>
    </location>
</feature>
<keyword evidence="4" id="KW-1185">Reference proteome</keyword>
<name>A0AA36IV09_9DINO</name>